<dbReference type="KEGG" id="phm:PSMK_30090"/>
<dbReference type="HOGENOM" id="CLU_3237439_0_0_0"/>
<gene>
    <name evidence="2" type="ordered locus">PSMK_30090</name>
</gene>
<feature type="compositionally biased region" description="Low complexity" evidence="1">
    <location>
        <begin position="14"/>
        <end position="25"/>
    </location>
</feature>
<dbReference type="AlphaFoldDB" id="I0IIT0"/>
<protein>
    <submittedName>
        <fullName evidence="2">Uncharacterized protein</fullName>
    </submittedName>
</protein>
<accession>I0IIT0</accession>
<dbReference type="STRING" id="1142394.PSMK_30090"/>
<dbReference type="Proteomes" id="UP000007881">
    <property type="component" value="Chromosome"/>
</dbReference>
<evidence type="ECO:0000313" key="2">
    <source>
        <dbReference type="EMBL" id="BAM05168.1"/>
    </source>
</evidence>
<reference evidence="2 3" key="1">
    <citation type="submission" date="2012-02" db="EMBL/GenBank/DDBJ databases">
        <title>Complete genome sequence of Phycisphaera mikurensis NBRC 102666.</title>
        <authorList>
            <person name="Ankai A."/>
            <person name="Hosoyama A."/>
            <person name="Terui Y."/>
            <person name="Sekine M."/>
            <person name="Fukai R."/>
            <person name="Kato Y."/>
            <person name="Nakamura S."/>
            <person name="Yamada-Narita S."/>
            <person name="Kawakoshi A."/>
            <person name="Fukunaga Y."/>
            <person name="Yamazaki S."/>
            <person name="Fujita N."/>
        </authorList>
    </citation>
    <scope>NUCLEOTIDE SEQUENCE [LARGE SCALE GENOMIC DNA]</scope>
    <source>
        <strain evidence="3">NBRC 102666 / KCTC 22515 / FYK2301M01</strain>
    </source>
</reference>
<dbReference type="EMBL" id="AP012338">
    <property type="protein sequence ID" value="BAM05168.1"/>
    <property type="molecule type" value="Genomic_DNA"/>
</dbReference>
<keyword evidence="3" id="KW-1185">Reference proteome</keyword>
<name>I0IIT0_PHYMF</name>
<evidence type="ECO:0000256" key="1">
    <source>
        <dbReference type="SAM" id="MobiDB-lite"/>
    </source>
</evidence>
<evidence type="ECO:0000313" key="3">
    <source>
        <dbReference type="Proteomes" id="UP000007881"/>
    </source>
</evidence>
<feature type="region of interest" description="Disordered" evidence="1">
    <location>
        <begin position="1"/>
        <end position="31"/>
    </location>
</feature>
<proteinExistence type="predicted"/>
<organism evidence="2 3">
    <name type="scientific">Phycisphaera mikurensis (strain NBRC 102666 / KCTC 22515 / FYK2301M01)</name>
    <dbReference type="NCBI Taxonomy" id="1142394"/>
    <lineage>
        <taxon>Bacteria</taxon>
        <taxon>Pseudomonadati</taxon>
        <taxon>Planctomycetota</taxon>
        <taxon>Phycisphaerae</taxon>
        <taxon>Phycisphaerales</taxon>
        <taxon>Phycisphaeraceae</taxon>
        <taxon>Phycisphaera</taxon>
    </lineage>
</organism>
<sequence length="43" mass="4228">MAAIRRPLPGSVLCGRGAPGSSRPGAAGGACGRIVGRLEKPRA</sequence>